<evidence type="ECO:0000313" key="2">
    <source>
        <dbReference type="Proteomes" id="UP000036908"/>
    </source>
</evidence>
<sequence length="173" mass="19912">MLLADKKKRQNLSEYIVYMYQTEMLVRNFEFDIQKIENHVVKNIPEESLNAEGKAELTEWYKGIIAQMKEEELEREGHLSFVQEEVKRLSDLSLQLQVNDENYRAIFNRARPAIRASIVESNGLINDPIQACLNGILGLLIARMNGKEILDDTLAQLDHFGNVLSYLSVKVKS</sequence>
<proteinExistence type="predicted"/>
<reference evidence="2" key="1">
    <citation type="submission" date="2014-11" db="EMBL/GenBank/DDBJ databases">
        <title>Genome sequencing of Roseivirga sp. D-25.</title>
        <authorList>
            <person name="Selvaratnam C."/>
            <person name="Thevarajoo S."/>
            <person name="Goh K.M."/>
            <person name="Eee R."/>
            <person name="Chan K.-G."/>
            <person name="Chong C.S."/>
        </authorList>
    </citation>
    <scope>NUCLEOTIDE SEQUENCE [LARGE SCALE GENOMIC DNA]</scope>
    <source>
        <strain evidence="2">D-25</strain>
    </source>
</reference>
<dbReference type="AlphaFoldDB" id="A0A0L8AH97"/>
<dbReference type="Proteomes" id="UP000036908">
    <property type="component" value="Unassembled WGS sequence"/>
</dbReference>
<dbReference type="EMBL" id="JSVA01000020">
    <property type="protein sequence ID" value="KOF01646.1"/>
    <property type="molecule type" value="Genomic_DNA"/>
</dbReference>
<keyword evidence="2" id="KW-1185">Reference proteome</keyword>
<gene>
    <name evidence="1" type="ORF">OB69_16540</name>
</gene>
<dbReference type="Pfam" id="PF16271">
    <property type="entry name" value="DUF4924"/>
    <property type="match status" value="1"/>
</dbReference>
<evidence type="ECO:0008006" key="3">
    <source>
        <dbReference type="Google" id="ProtNLM"/>
    </source>
</evidence>
<dbReference type="InterPro" id="IPR032574">
    <property type="entry name" value="DUF4924"/>
</dbReference>
<dbReference type="PATRIC" id="fig|1566026.4.peg.1742"/>
<dbReference type="RefSeq" id="WP_053224864.1">
    <property type="nucleotide sequence ID" value="NZ_JSVA01000020.1"/>
</dbReference>
<dbReference type="OrthoDB" id="1095125at2"/>
<accession>A0A0L8AH97</accession>
<comment type="caution">
    <text evidence="1">The sequence shown here is derived from an EMBL/GenBank/DDBJ whole genome shotgun (WGS) entry which is preliminary data.</text>
</comment>
<evidence type="ECO:0000313" key="1">
    <source>
        <dbReference type="EMBL" id="KOF01646.1"/>
    </source>
</evidence>
<protein>
    <recommendedName>
        <fullName evidence="3">DUF4924 domain-containing protein</fullName>
    </recommendedName>
</protein>
<organism evidence="1 2">
    <name type="scientific">Roseivirga seohaensis subsp. aquiponti</name>
    <dbReference type="NCBI Taxonomy" id="1566026"/>
    <lineage>
        <taxon>Bacteria</taxon>
        <taxon>Pseudomonadati</taxon>
        <taxon>Bacteroidota</taxon>
        <taxon>Cytophagia</taxon>
        <taxon>Cytophagales</taxon>
        <taxon>Roseivirgaceae</taxon>
        <taxon>Roseivirga</taxon>
    </lineage>
</organism>
<name>A0A0L8AH97_9BACT</name>